<comment type="caution">
    <text evidence="2">The sequence shown here is derived from an EMBL/GenBank/DDBJ whole genome shotgun (WGS) entry which is preliminary data.</text>
</comment>
<dbReference type="InterPro" id="IPR012902">
    <property type="entry name" value="N_methyl_site"/>
</dbReference>
<keyword evidence="1" id="KW-0472">Membrane</keyword>
<dbReference type="SUPFAM" id="SSF54523">
    <property type="entry name" value="Pili subunits"/>
    <property type="match status" value="1"/>
</dbReference>
<evidence type="ECO:0000313" key="3">
    <source>
        <dbReference type="Proteomes" id="UP000229615"/>
    </source>
</evidence>
<feature type="transmembrane region" description="Helical" evidence="1">
    <location>
        <begin position="12"/>
        <end position="31"/>
    </location>
</feature>
<protein>
    <recommendedName>
        <fullName evidence="4">General secretion pathway GspH domain-containing protein</fullName>
    </recommendedName>
</protein>
<organism evidence="2 3">
    <name type="scientific">Candidatus Harrisonbacteria bacterium CG10_big_fil_rev_8_21_14_0_10_44_23</name>
    <dbReference type="NCBI Taxonomy" id="1974585"/>
    <lineage>
        <taxon>Bacteria</taxon>
        <taxon>Candidatus Harrisoniibacteriota</taxon>
    </lineage>
</organism>
<keyword evidence="1" id="KW-0812">Transmembrane</keyword>
<keyword evidence="1" id="KW-1133">Transmembrane helix</keyword>
<reference evidence="3" key="1">
    <citation type="submission" date="2017-09" db="EMBL/GenBank/DDBJ databases">
        <title>Depth-based differentiation of microbial function through sediment-hosted aquifers and enrichment of novel symbionts in the deep terrestrial subsurface.</title>
        <authorList>
            <person name="Probst A.J."/>
            <person name="Ladd B."/>
            <person name="Jarett J.K."/>
            <person name="Geller-Mcgrath D.E."/>
            <person name="Sieber C.M.K."/>
            <person name="Emerson J.B."/>
            <person name="Anantharaman K."/>
            <person name="Thomas B.C."/>
            <person name="Malmstrom R."/>
            <person name="Stieglmeier M."/>
            <person name="Klingl A."/>
            <person name="Woyke T."/>
            <person name="Ryan C.M."/>
            <person name="Banfield J.F."/>
        </authorList>
    </citation>
    <scope>NUCLEOTIDE SEQUENCE [LARGE SCALE GENOMIC DNA]</scope>
</reference>
<evidence type="ECO:0000256" key="1">
    <source>
        <dbReference type="SAM" id="Phobius"/>
    </source>
</evidence>
<sequence length="168" mass="18214">MSKKINNQKGFTFIELAVVLAIGLIIATIAIPNIARFLATQDLETETKTIAAMLRSAQEKSMSQEESSRWGVSFYNNPSGRDEYTLFQVNEGSFASTTVSVPGTTLDSRLMKKNLTFSYPASSVRYNVAFSKINGEPSTVNAIVVESVSDSSSNFSISINGSGGIDYE</sequence>
<gene>
    <name evidence="2" type="ORF">COU09_01655</name>
</gene>
<proteinExistence type="predicted"/>
<dbReference type="Proteomes" id="UP000229615">
    <property type="component" value="Unassembled WGS sequence"/>
</dbReference>
<dbReference type="InterPro" id="IPR045584">
    <property type="entry name" value="Pilin-like"/>
</dbReference>
<dbReference type="EMBL" id="PFBB01000017">
    <property type="protein sequence ID" value="PIR88536.1"/>
    <property type="molecule type" value="Genomic_DNA"/>
</dbReference>
<dbReference type="Pfam" id="PF07963">
    <property type="entry name" value="N_methyl"/>
    <property type="match status" value="1"/>
</dbReference>
<accession>A0A2H0USA1</accession>
<evidence type="ECO:0008006" key="4">
    <source>
        <dbReference type="Google" id="ProtNLM"/>
    </source>
</evidence>
<dbReference type="NCBIfam" id="TIGR02532">
    <property type="entry name" value="IV_pilin_GFxxxE"/>
    <property type="match status" value="1"/>
</dbReference>
<dbReference type="Gene3D" id="3.30.700.10">
    <property type="entry name" value="Glycoprotein, Type 4 Pilin"/>
    <property type="match status" value="1"/>
</dbReference>
<name>A0A2H0USA1_9BACT</name>
<evidence type="ECO:0000313" key="2">
    <source>
        <dbReference type="EMBL" id="PIR88536.1"/>
    </source>
</evidence>
<dbReference type="AlphaFoldDB" id="A0A2H0USA1"/>